<comment type="function">
    <text evidence="3">May be involved in the turnover of nuclear polyadenylated (pA+) RNA.</text>
</comment>
<feature type="region of interest" description="Disordered" evidence="6">
    <location>
        <begin position="448"/>
        <end position="662"/>
    </location>
</feature>
<dbReference type="EMBL" id="MU001684">
    <property type="protein sequence ID" value="KAF2456240.1"/>
    <property type="molecule type" value="Genomic_DNA"/>
</dbReference>
<feature type="compositionally biased region" description="Basic and acidic residues" evidence="6">
    <location>
        <begin position="561"/>
        <end position="570"/>
    </location>
</feature>
<dbReference type="OrthoDB" id="443401at2759"/>
<keyword evidence="5" id="KW-0479">Metal-binding</keyword>
<dbReference type="PANTHER" id="PTHR14398:SF0">
    <property type="entry name" value="ZINC FINGER PROTEIN SWM"/>
    <property type="match status" value="1"/>
</dbReference>
<keyword evidence="5" id="KW-0863">Zinc-finger</keyword>
<dbReference type="InterPro" id="IPR036483">
    <property type="entry name" value="PWI_dom_sf"/>
</dbReference>
<keyword evidence="2 4" id="KW-0694">RNA-binding</keyword>
<proteinExistence type="predicted"/>
<dbReference type="SUPFAM" id="SSF101233">
    <property type="entry name" value="PWI domain"/>
    <property type="match status" value="1"/>
</dbReference>
<feature type="compositionally biased region" description="Polar residues" evidence="6">
    <location>
        <begin position="362"/>
        <end position="371"/>
    </location>
</feature>
<feature type="zinc finger region" description="C3H1-type" evidence="5">
    <location>
        <begin position="282"/>
        <end position="310"/>
    </location>
</feature>
<dbReference type="PROSITE" id="PS50103">
    <property type="entry name" value="ZF_C3H1"/>
    <property type="match status" value="1"/>
</dbReference>
<dbReference type="InterPro" id="IPR012677">
    <property type="entry name" value="Nucleotide-bd_a/b_plait_sf"/>
</dbReference>
<feature type="region of interest" description="Disordered" evidence="6">
    <location>
        <begin position="235"/>
        <end position="287"/>
    </location>
</feature>
<feature type="compositionally biased region" description="Basic residues" evidence="6">
    <location>
        <begin position="335"/>
        <end position="344"/>
    </location>
</feature>
<evidence type="ECO:0000313" key="10">
    <source>
        <dbReference type="Proteomes" id="UP000799766"/>
    </source>
</evidence>
<evidence type="ECO:0000259" key="7">
    <source>
        <dbReference type="PROSITE" id="PS50102"/>
    </source>
</evidence>
<dbReference type="Pfam" id="PF01480">
    <property type="entry name" value="PWI"/>
    <property type="match status" value="1"/>
</dbReference>
<dbReference type="AlphaFoldDB" id="A0A6A6NWU9"/>
<evidence type="ECO:0000256" key="3">
    <source>
        <dbReference type="ARBA" id="ARBA00043866"/>
    </source>
</evidence>
<feature type="compositionally biased region" description="Low complexity" evidence="6">
    <location>
        <begin position="614"/>
        <end position="625"/>
    </location>
</feature>
<feature type="domain" description="RRM" evidence="7">
    <location>
        <begin position="374"/>
        <end position="446"/>
    </location>
</feature>
<dbReference type="CDD" id="cd12257">
    <property type="entry name" value="RRM1_RBM26_like"/>
    <property type="match status" value="1"/>
</dbReference>
<dbReference type="Pfam" id="PF00642">
    <property type="entry name" value="zf-CCCH"/>
    <property type="match status" value="1"/>
</dbReference>
<keyword evidence="5" id="KW-0862">Zinc</keyword>
<evidence type="ECO:0000256" key="6">
    <source>
        <dbReference type="SAM" id="MobiDB-lite"/>
    </source>
</evidence>
<dbReference type="GO" id="GO:0005634">
    <property type="term" value="C:nucleus"/>
    <property type="evidence" value="ECO:0007669"/>
    <property type="project" value="TreeGrafter"/>
</dbReference>
<feature type="compositionally biased region" description="Low complexity" evidence="6">
    <location>
        <begin position="93"/>
        <end position="109"/>
    </location>
</feature>
<feature type="domain" description="C3H1-type" evidence="8">
    <location>
        <begin position="282"/>
        <end position="310"/>
    </location>
</feature>
<dbReference type="Gene3D" id="1.20.1390.10">
    <property type="entry name" value="PWI domain"/>
    <property type="match status" value="1"/>
</dbReference>
<feature type="compositionally biased region" description="Acidic residues" evidence="6">
    <location>
        <begin position="774"/>
        <end position="785"/>
    </location>
</feature>
<dbReference type="GO" id="GO:0008270">
    <property type="term" value="F:zinc ion binding"/>
    <property type="evidence" value="ECO:0007669"/>
    <property type="project" value="UniProtKB-KW"/>
</dbReference>
<gene>
    <name evidence="9" type="ORF">BDY21DRAFT_348342</name>
</gene>
<dbReference type="SMART" id="SM00360">
    <property type="entry name" value="RRM"/>
    <property type="match status" value="1"/>
</dbReference>
<dbReference type="FunFam" id="3.30.70.330:FF:000647">
    <property type="entry name" value="CCCH zinc finger and RRM domain protein"/>
    <property type="match status" value="1"/>
</dbReference>
<name>A0A6A6NWU9_9PEZI</name>
<feature type="region of interest" description="Disordered" evidence="6">
    <location>
        <begin position="93"/>
        <end position="222"/>
    </location>
</feature>
<feature type="compositionally biased region" description="Gly residues" evidence="6">
    <location>
        <begin position="627"/>
        <end position="640"/>
    </location>
</feature>
<dbReference type="SUPFAM" id="SSF54928">
    <property type="entry name" value="RNA-binding domain, RBD"/>
    <property type="match status" value="1"/>
</dbReference>
<evidence type="ECO:0000256" key="2">
    <source>
        <dbReference type="ARBA" id="ARBA00022884"/>
    </source>
</evidence>
<feature type="compositionally biased region" description="Polar residues" evidence="6">
    <location>
        <begin position="532"/>
        <end position="541"/>
    </location>
</feature>
<dbReference type="InterPro" id="IPR000504">
    <property type="entry name" value="RRM_dom"/>
</dbReference>
<feature type="compositionally biased region" description="Gly residues" evidence="6">
    <location>
        <begin position="345"/>
        <end position="356"/>
    </location>
</feature>
<dbReference type="Proteomes" id="UP000799766">
    <property type="component" value="Unassembled WGS sequence"/>
</dbReference>
<sequence length="785" mass="84641">MPPISGEDEPALKKWVISRLEDISDADSDVLADYVLALVVDTNGTDEANKQSAKENLVDFLHDQTSSFVDDVFGVIQTKAYLPGHVASHSQPVASQTTTAVAPAPVQASNPPAGPSALNPAAQGFVPGSGDNNSRKRAFNDRETSEPRDVKDPHYGRASAGERSMKQMRRGVGRGGGMVADRNWRQGGQARDKNFAGFPGLGSPGLPQQPNMPAQQPSFPPFDFGNPMNMMLGMQQAMGMPPMPPFSQLSSGSPTGFRPGQQPPGFPRPGQQRSPSGDMPPRKFGQRCRDYDTKGFCSRGANCPYDHGPEAEAYDPQNASLKMDIDKPLTDHPPSGHHRGRGGRGSRGGGGHGQTRGGRAPFSSTGPNFDKSNTKVVVEHIPEDKFTEEAVREYFSEFGNIQEVDMQPYKRLAILKFEDYASAKRAYNSPKAIFDNRFVKVYWYKPEDAPPANGTSKKAAEPDSSDAKMEDTAVDPEEFKKKQEEAQKAFEEKQRKIKEAAAARAELERKLKEQEEERKKLMEKLAARNARKGSSTASSPTEGAGSPNKSILEANGNTTDVKTDNLRAKLAELQAEANGMGLSHEEQQESSGEPAPWVRGRGRATYRGRGGYVPRGRGFDSSRGSYRGRGGFGRGGGRGGVMRLDNRPKKVAVPGVPTGSDKDEALRSYLFSNYEFDTVEPHPERPDTQVVTFKERYVAEMFINAAPTIAGVGKVELSWVQGAPAAAAPATKASHPSAPSAPIAPGGRDDTAMGGAGSSSAPGSGPEPPKEVEYDVAEDDDRFFG</sequence>
<evidence type="ECO:0000259" key="8">
    <source>
        <dbReference type="PROSITE" id="PS50103"/>
    </source>
</evidence>
<accession>A0A6A6NWU9</accession>
<feature type="compositionally biased region" description="Basic and acidic residues" evidence="6">
    <location>
        <begin position="138"/>
        <end position="155"/>
    </location>
</feature>
<dbReference type="InterPro" id="IPR002483">
    <property type="entry name" value="PWI_dom"/>
</dbReference>
<reference evidence="9" key="1">
    <citation type="journal article" date="2020" name="Stud. Mycol.">
        <title>101 Dothideomycetes genomes: a test case for predicting lifestyles and emergence of pathogens.</title>
        <authorList>
            <person name="Haridas S."/>
            <person name="Albert R."/>
            <person name="Binder M."/>
            <person name="Bloem J."/>
            <person name="Labutti K."/>
            <person name="Salamov A."/>
            <person name="Andreopoulos B."/>
            <person name="Baker S."/>
            <person name="Barry K."/>
            <person name="Bills G."/>
            <person name="Bluhm B."/>
            <person name="Cannon C."/>
            <person name="Castanera R."/>
            <person name="Culley D."/>
            <person name="Daum C."/>
            <person name="Ezra D."/>
            <person name="Gonzalez J."/>
            <person name="Henrissat B."/>
            <person name="Kuo A."/>
            <person name="Liang C."/>
            <person name="Lipzen A."/>
            <person name="Lutzoni F."/>
            <person name="Magnuson J."/>
            <person name="Mondo S."/>
            <person name="Nolan M."/>
            <person name="Ohm R."/>
            <person name="Pangilinan J."/>
            <person name="Park H.-J."/>
            <person name="Ramirez L."/>
            <person name="Alfaro M."/>
            <person name="Sun H."/>
            <person name="Tritt A."/>
            <person name="Yoshinaga Y."/>
            <person name="Zwiers L.-H."/>
            <person name="Turgeon B."/>
            <person name="Goodwin S."/>
            <person name="Spatafora J."/>
            <person name="Crous P."/>
            <person name="Grigoriev I."/>
        </authorList>
    </citation>
    <scope>NUCLEOTIDE SEQUENCE</scope>
    <source>
        <strain evidence="9">ATCC 16933</strain>
    </source>
</reference>
<dbReference type="Pfam" id="PF00076">
    <property type="entry name" value="RRM_1"/>
    <property type="match status" value="1"/>
</dbReference>
<dbReference type="InterPro" id="IPR045137">
    <property type="entry name" value="RBM26/27"/>
</dbReference>
<dbReference type="GO" id="GO:0006397">
    <property type="term" value="P:mRNA processing"/>
    <property type="evidence" value="ECO:0007669"/>
    <property type="project" value="UniProtKB-KW"/>
</dbReference>
<feature type="region of interest" description="Disordered" evidence="6">
    <location>
        <begin position="723"/>
        <end position="785"/>
    </location>
</feature>
<dbReference type="SMART" id="SM00356">
    <property type="entry name" value="ZnF_C3H1"/>
    <property type="match status" value="1"/>
</dbReference>
<dbReference type="PANTHER" id="PTHR14398">
    <property type="entry name" value="RNA RECOGNITION RRM/RNP DOMAIN"/>
    <property type="match status" value="1"/>
</dbReference>
<organism evidence="9 10">
    <name type="scientific">Lineolata rhizophorae</name>
    <dbReference type="NCBI Taxonomy" id="578093"/>
    <lineage>
        <taxon>Eukaryota</taxon>
        <taxon>Fungi</taxon>
        <taxon>Dikarya</taxon>
        <taxon>Ascomycota</taxon>
        <taxon>Pezizomycotina</taxon>
        <taxon>Dothideomycetes</taxon>
        <taxon>Dothideomycetes incertae sedis</taxon>
        <taxon>Lineolatales</taxon>
        <taxon>Lineolataceae</taxon>
        <taxon>Lineolata</taxon>
    </lineage>
</organism>
<evidence type="ECO:0000256" key="5">
    <source>
        <dbReference type="PROSITE-ProRule" id="PRU00723"/>
    </source>
</evidence>
<keyword evidence="1" id="KW-0507">mRNA processing</keyword>
<evidence type="ECO:0000256" key="1">
    <source>
        <dbReference type="ARBA" id="ARBA00022664"/>
    </source>
</evidence>
<protein>
    <recommendedName>
        <fullName evidence="11">CCCH zinc finger and RRM domain-containing protein</fullName>
    </recommendedName>
</protein>
<evidence type="ECO:0000256" key="4">
    <source>
        <dbReference type="PROSITE-ProRule" id="PRU00176"/>
    </source>
</evidence>
<dbReference type="PROSITE" id="PS50102">
    <property type="entry name" value="RRM"/>
    <property type="match status" value="1"/>
</dbReference>
<dbReference type="Gene3D" id="3.30.70.330">
    <property type="match status" value="1"/>
</dbReference>
<keyword evidence="10" id="KW-1185">Reference proteome</keyword>
<feature type="compositionally biased region" description="Basic and acidic residues" evidence="6">
    <location>
        <begin position="458"/>
        <end position="526"/>
    </location>
</feature>
<feature type="region of interest" description="Disordered" evidence="6">
    <location>
        <begin position="324"/>
        <end position="371"/>
    </location>
</feature>
<evidence type="ECO:0000313" key="9">
    <source>
        <dbReference type="EMBL" id="KAF2456240.1"/>
    </source>
</evidence>
<dbReference type="InterPro" id="IPR000571">
    <property type="entry name" value="Znf_CCCH"/>
</dbReference>
<dbReference type="InterPro" id="IPR035979">
    <property type="entry name" value="RBD_domain_sf"/>
</dbReference>
<evidence type="ECO:0008006" key="11">
    <source>
        <dbReference type="Google" id="ProtNLM"/>
    </source>
</evidence>
<dbReference type="GO" id="GO:0003723">
    <property type="term" value="F:RNA binding"/>
    <property type="evidence" value="ECO:0007669"/>
    <property type="project" value="UniProtKB-UniRule"/>
</dbReference>
<feature type="compositionally biased region" description="Low complexity" evidence="6">
    <location>
        <begin position="723"/>
        <end position="745"/>
    </location>
</feature>